<reference evidence="6 7" key="1">
    <citation type="submission" date="2022-12" db="EMBL/GenBank/DDBJ databases">
        <title>Chromosome-level genome assembly of true bugs.</title>
        <authorList>
            <person name="Ma L."/>
            <person name="Li H."/>
        </authorList>
    </citation>
    <scope>NUCLEOTIDE SEQUENCE [LARGE SCALE GENOMIC DNA]</scope>
    <source>
        <strain evidence="6">Lab_2022b</strain>
    </source>
</reference>
<evidence type="ECO:0000256" key="1">
    <source>
        <dbReference type="ARBA" id="ARBA00004141"/>
    </source>
</evidence>
<dbReference type="GO" id="GO:0016020">
    <property type="term" value="C:membrane"/>
    <property type="evidence" value="ECO:0007669"/>
    <property type="project" value="UniProtKB-SubCell"/>
</dbReference>
<feature type="transmembrane region" description="Helical" evidence="5">
    <location>
        <begin position="293"/>
        <end position="313"/>
    </location>
</feature>
<feature type="transmembrane region" description="Helical" evidence="5">
    <location>
        <begin position="325"/>
        <end position="342"/>
    </location>
</feature>
<dbReference type="Gene3D" id="1.20.1250.20">
    <property type="entry name" value="MFS general substrate transporter like domains"/>
    <property type="match status" value="1"/>
</dbReference>
<evidence type="ECO:0000313" key="6">
    <source>
        <dbReference type="EMBL" id="KAK9512211.1"/>
    </source>
</evidence>
<keyword evidence="2 5" id="KW-0812">Transmembrane</keyword>
<feature type="transmembrane region" description="Helical" evidence="5">
    <location>
        <begin position="184"/>
        <end position="205"/>
    </location>
</feature>
<name>A0AAW1DMH5_9HEMI</name>
<evidence type="ECO:0008006" key="8">
    <source>
        <dbReference type="Google" id="ProtNLM"/>
    </source>
</evidence>
<dbReference type="PANTHER" id="PTHR11662:SF399">
    <property type="entry name" value="FI19708P1-RELATED"/>
    <property type="match status" value="1"/>
</dbReference>
<comment type="caution">
    <text evidence="6">The sequence shown here is derived from an EMBL/GenBank/DDBJ whole genome shotgun (WGS) entry which is preliminary data.</text>
</comment>
<feature type="transmembrane region" description="Helical" evidence="5">
    <location>
        <begin position="93"/>
        <end position="113"/>
    </location>
</feature>
<feature type="transmembrane region" description="Helical" evidence="5">
    <location>
        <begin position="417"/>
        <end position="435"/>
    </location>
</feature>
<keyword evidence="4 5" id="KW-0472">Membrane</keyword>
<dbReference type="PANTHER" id="PTHR11662">
    <property type="entry name" value="SOLUTE CARRIER FAMILY 17"/>
    <property type="match status" value="1"/>
</dbReference>
<dbReference type="AlphaFoldDB" id="A0AAW1DMH5"/>
<comment type="subcellular location">
    <subcellularLocation>
        <location evidence="1">Membrane</location>
        <topology evidence="1">Multi-pass membrane protein</topology>
    </subcellularLocation>
</comment>
<dbReference type="Proteomes" id="UP001461498">
    <property type="component" value="Unassembled WGS sequence"/>
</dbReference>
<dbReference type="EMBL" id="JAPXFL010000001">
    <property type="protein sequence ID" value="KAK9512211.1"/>
    <property type="molecule type" value="Genomic_DNA"/>
</dbReference>
<dbReference type="InterPro" id="IPR050382">
    <property type="entry name" value="MFS_Na/Anion_cotransporter"/>
</dbReference>
<sequence>MVKTGVFGVRHIQCFLLLLSYSTFTMQVVGAKLTLMLMAASNKGTSGTIGKDESLQIMFGSLRGNALDFIEHPMKTILSFSAGIWSVNRRVKYLILGLGLYGTISSYTINLFIRVYGWQVLLMHEIVLLILKSMADPLLYSLIAKWVPTNEQGKLVQLIFPGQLLGALLEYTIGYYLGKPQEEWIQVLIWAGNCSVLWAIAWAAFAADHPKTCFYIERTERQYIQEHLRNTAKYGVEKKIPWSKIFLTPELYPIIFTHSCVIWAQETGYLCLNSYFSFVHKQDLNLIAPMLGYSHLSALIIALPIGIVVDLLVSKKVQLSRIRNVITCIGMWGAAAAIVLMGQAPTVLFAQVMAGFYITFTTPLYVGVYLNYLDFSPNFAGLLFGIGSAIAYFIAIGVPLVRNALVQHDDRIGWNQFMYTSALANYLGGLVYSLYSSTKIQPFNTLSAQKGIGTDV</sequence>
<protein>
    <recommendedName>
        <fullName evidence="8">Major facilitator superfamily (MFS) profile domain-containing protein</fullName>
    </recommendedName>
</protein>
<feature type="transmembrane region" description="Helical" evidence="5">
    <location>
        <begin position="348"/>
        <end position="370"/>
    </location>
</feature>
<evidence type="ECO:0000256" key="3">
    <source>
        <dbReference type="ARBA" id="ARBA00022989"/>
    </source>
</evidence>
<evidence type="ECO:0000256" key="2">
    <source>
        <dbReference type="ARBA" id="ARBA00022692"/>
    </source>
</evidence>
<evidence type="ECO:0000256" key="5">
    <source>
        <dbReference type="SAM" id="Phobius"/>
    </source>
</evidence>
<dbReference type="SUPFAM" id="SSF103473">
    <property type="entry name" value="MFS general substrate transporter"/>
    <property type="match status" value="1"/>
</dbReference>
<evidence type="ECO:0000256" key="4">
    <source>
        <dbReference type="ARBA" id="ARBA00023136"/>
    </source>
</evidence>
<feature type="transmembrane region" description="Helical" evidence="5">
    <location>
        <begin position="382"/>
        <end position="405"/>
    </location>
</feature>
<keyword evidence="7" id="KW-1185">Reference proteome</keyword>
<gene>
    <name evidence="6" type="ORF">O3M35_000680</name>
</gene>
<proteinExistence type="predicted"/>
<feature type="transmembrane region" description="Helical" evidence="5">
    <location>
        <begin position="155"/>
        <end position="177"/>
    </location>
</feature>
<keyword evidence="3 5" id="KW-1133">Transmembrane helix</keyword>
<organism evidence="6 7">
    <name type="scientific">Rhynocoris fuscipes</name>
    <dbReference type="NCBI Taxonomy" id="488301"/>
    <lineage>
        <taxon>Eukaryota</taxon>
        <taxon>Metazoa</taxon>
        <taxon>Ecdysozoa</taxon>
        <taxon>Arthropoda</taxon>
        <taxon>Hexapoda</taxon>
        <taxon>Insecta</taxon>
        <taxon>Pterygota</taxon>
        <taxon>Neoptera</taxon>
        <taxon>Paraneoptera</taxon>
        <taxon>Hemiptera</taxon>
        <taxon>Heteroptera</taxon>
        <taxon>Panheteroptera</taxon>
        <taxon>Cimicomorpha</taxon>
        <taxon>Reduviidae</taxon>
        <taxon>Harpactorinae</taxon>
        <taxon>Harpactorini</taxon>
        <taxon>Rhynocoris</taxon>
    </lineage>
</organism>
<evidence type="ECO:0000313" key="7">
    <source>
        <dbReference type="Proteomes" id="UP001461498"/>
    </source>
</evidence>
<accession>A0AAW1DMH5</accession>
<dbReference type="InterPro" id="IPR036259">
    <property type="entry name" value="MFS_trans_sf"/>
</dbReference>